<keyword evidence="4" id="KW-1185">Reference proteome</keyword>
<name>B7QLF0_IXOSC</name>
<feature type="non-terminal residue" evidence="2">
    <location>
        <position position="1"/>
    </location>
</feature>
<feature type="non-terminal residue" evidence="2">
    <location>
        <position position="86"/>
    </location>
</feature>
<feature type="compositionally biased region" description="Basic residues" evidence="1">
    <location>
        <begin position="11"/>
        <end position="28"/>
    </location>
</feature>
<evidence type="ECO:0000313" key="2">
    <source>
        <dbReference type="EMBL" id="EEC19672.1"/>
    </source>
</evidence>
<proteinExistence type="predicted"/>
<dbReference type="EMBL" id="DS965094">
    <property type="protein sequence ID" value="EEC19672.1"/>
    <property type="molecule type" value="Genomic_DNA"/>
</dbReference>
<dbReference type="HOGENOM" id="CLU_2504247_0_0_1"/>
<feature type="compositionally biased region" description="Basic residues" evidence="1">
    <location>
        <begin position="65"/>
        <end position="86"/>
    </location>
</feature>
<dbReference type="VEuPathDB" id="VectorBase:ISCW023831"/>
<dbReference type="AlphaFoldDB" id="B7QLF0"/>
<reference evidence="3" key="2">
    <citation type="submission" date="2020-05" db="UniProtKB">
        <authorList>
            <consortium name="EnsemblMetazoa"/>
        </authorList>
    </citation>
    <scope>IDENTIFICATION</scope>
    <source>
        <strain evidence="3">wikel</strain>
    </source>
</reference>
<dbReference type="EMBL" id="ABJB010603564">
    <property type="status" value="NOT_ANNOTATED_CDS"/>
    <property type="molecule type" value="Genomic_DNA"/>
</dbReference>
<protein>
    <submittedName>
        <fullName evidence="2 3">Uncharacterized protein</fullName>
    </submittedName>
</protein>
<feature type="region of interest" description="Disordered" evidence="1">
    <location>
        <begin position="1"/>
        <end position="32"/>
    </location>
</feature>
<accession>B7QLF0</accession>
<reference evidence="2 4" key="1">
    <citation type="submission" date="2008-03" db="EMBL/GenBank/DDBJ databases">
        <title>Annotation of Ixodes scapularis.</title>
        <authorList>
            <consortium name="Ixodes scapularis Genome Project Consortium"/>
            <person name="Caler E."/>
            <person name="Hannick L.I."/>
            <person name="Bidwell S."/>
            <person name="Joardar V."/>
            <person name="Thiagarajan M."/>
            <person name="Amedeo P."/>
            <person name="Galinsky K.J."/>
            <person name="Schobel S."/>
            <person name="Inman J."/>
            <person name="Hostetler J."/>
            <person name="Miller J."/>
            <person name="Hammond M."/>
            <person name="Megy K."/>
            <person name="Lawson D."/>
            <person name="Kodira C."/>
            <person name="Sutton G."/>
            <person name="Meyer J."/>
            <person name="Hill C.A."/>
            <person name="Birren B."/>
            <person name="Nene V."/>
            <person name="Collins F."/>
            <person name="Alarcon-Chaidez F."/>
            <person name="Wikel S."/>
            <person name="Strausberg R."/>
        </authorList>
    </citation>
    <scope>NUCLEOTIDE SEQUENCE [LARGE SCALE GENOMIC DNA]</scope>
    <source>
        <strain evidence="4">Wikel</strain>
        <strain evidence="2">Wikel colony</strain>
    </source>
</reference>
<dbReference type="Proteomes" id="UP000001555">
    <property type="component" value="Unassembled WGS sequence"/>
</dbReference>
<organism>
    <name type="scientific">Ixodes scapularis</name>
    <name type="common">Black-legged tick</name>
    <name type="synonym">Deer tick</name>
    <dbReference type="NCBI Taxonomy" id="6945"/>
    <lineage>
        <taxon>Eukaryota</taxon>
        <taxon>Metazoa</taxon>
        <taxon>Ecdysozoa</taxon>
        <taxon>Arthropoda</taxon>
        <taxon>Chelicerata</taxon>
        <taxon>Arachnida</taxon>
        <taxon>Acari</taxon>
        <taxon>Parasitiformes</taxon>
        <taxon>Ixodida</taxon>
        <taxon>Ixodoidea</taxon>
        <taxon>Ixodidae</taxon>
        <taxon>Ixodinae</taxon>
        <taxon>Ixodes</taxon>
    </lineage>
</organism>
<gene>
    <name evidence="2" type="ORF">IscW_ISCW023831</name>
</gene>
<evidence type="ECO:0000313" key="4">
    <source>
        <dbReference type="Proteomes" id="UP000001555"/>
    </source>
</evidence>
<dbReference type="InParanoid" id="B7QLF0"/>
<sequence length="86" mass="10508">TSDSVVWKNAFIKKKKKKRTKKKKKKKSVNGGIFVPNLEKSVKTKRKELATRKWTRTQETNKPKDWKKRKKRKRKKRFRKRLILLT</sequence>
<dbReference type="EnsemblMetazoa" id="ISCW023831-RA">
    <property type="protein sequence ID" value="ISCW023831-PA"/>
    <property type="gene ID" value="ISCW023831"/>
</dbReference>
<dbReference type="PaxDb" id="6945-B7QLF0"/>
<evidence type="ECO:0000256" key="1">
    <source>
        <dbReference type="SAM" id="MobiDB-lite"/>
    </source>
</evidence>
<feature type="region of interest" description="Disordered" evidence="1">
    <location>
        <begin position="44"/>
        <end position="86"/>
    </location>
</feature>
<evidence type="ECO:0000313" key="3">
    <source>
        <dbReference type="EnsemblMetazoa" id="ISCW023831-PA"/>
    </source>
</evidence>